<evidence type="ECO:0000313" key="2">
    <source>
        <dbReference type="Proteomes" id="UP001148838"/>
    </source>
</evidence>
<reference evidence="1 2" key="1">
    <citation type="journal article" date="2022" name="Allergy">
        <title>Genome assembly and annotation of Periplaneta americana reveal a comprehensive cockroach allergen profile.</title>
        <authorList>
            <person name="Wang L."/>
            <person name="Xiong Q."/>
            <person name="Saelim N."/>
            <person name="Wang L."/>
            <person name="Nong W."/>
            <person name="Wan A.T."/>
            <person name="Shi M."/>
            <person name="Liu X."/>
            <person name="Cao Q."/>
            <person name="Hui J.H.L."/>
            <person name="Sookrung N."/>
            <person name="Leung T.F."/>
            <person name="Tungtrongchitr A."/>
            <person name="Tsui S.K.W."/>
        </authorList>
    </citation>
    <scope>NUCLEOTIDE SEQUENCE [LARGE SCALE GENOMIC DNA]</scope>
    <source>
        <strain evidence="1">PWHHKU_190912</strain>
    </source>
</reference>
<protein>
    <submittedName>
        <fullName evidence="1">Uncharacterized protein</fullName>
    </submittedName>
</protein>
<evidence type="ECO:0000313" key="1">
    <source>
        <dbReference type="EMBL" id="KAJ4430906.1"/>
    </source>
</evidence>
<dbReference type="EMBL" id="JAJSOF020000031">
    <property type="protein sequence ID" value="KAJ4430906.1"/>
    <property type="molecule type" value="Genomic_DNA"/>
</dbReference>
<dbReference type="Proteomes" id="UP001148838">
    <property type="component" value="Unassembled WGS sequence"/>
</dbReference>
<sequence length="91" mass="10019">MRAKFVLHNAPNSCPRKAQFKACSASRFLWSGAHFRQDRSFTSADVLGRPDRSATATFPEILNLWSNLPDVVCATGCRSTCLRLNSSATSL</sequence>
<accession>A0ABQ8SAQ2</accession>
<gene>
    <name evidence="1" type="ORF">ANN_19498</name>
</gene>
<organism evidence="1 2">
    <name type="scientific">Periplaneta americana</name>
    <name type="common">American cockroach</name>
    <name type="synonym">Blatta americana</name>
    <dbReference type="NCBI Taxonomy" id="6978"/>
    <lineage>
        <taxon>Eukaryota</taxon>
        <taxon>Metazoa</taxon>
        <taxon>Ecdysozoa</taxon>
        <taxon>Arthropoda</taxon>
        <taxon>Hexapoda</taxon>
        <taxon>Insecta</taxon>
        <taxon>Pterygota</taxon>
        <taxon>Neoptera</taxon>
        <taxon>Polyneoptera</taxon>
        <taxon>Dictyoptera</taxon>
        <taxon>Blattodea</taxon>
        <taxon>Blattoidea</taxon>
        <taxon>Blattidae</taxon>
        <taxon>Blattinae</taxon>
        <taxon>Periplaneta</taxon>
    </lineage>
</organism>
<comment type="caution">
    <text evidence="1">The sequence shown here is derived from an EMBL/GenBank/DDBJ whole genome shotgun (WGS) entry which is preliminary data.</text>
</comment>
<keyword evidence="2" id="KW-1185">Reference proteome</keyword>
<name>A0ABQ8SAQ2_PERAM</name>
<proteinExistence type="predicted"/>